<reference evidence="6 7" key="1">
    <citation type="submission" date="2015-12" db="EMBL/GenBank/DDBJ databases">
        <title>Draft genome sequence of Streptomyces silvensis ATCC 53525, a producer of novel hormone antagonists.</title>
        <authorList>
            <person name="Johnston C.W."/>
            <person name="Li Y."/>
            <person name="Magarvey N.A."/>
        </authorList>
    </citation>
    <scope>NUCLEOTIDE SEQUENCE [LARGE SCALE GENOMIC DNA]</scope>
    <source>
        <strain evidence="6 7">ATCC 53525</strain>
    </source>
</reference>
<dbReference type="OrthoDB" id="3482063at2"/>
<evidence type="ECO:0000313" key="6">
    <source>
        <dbReference type="EMBL" id="KUF16871.1"/>
    </source>
</evidence>
<dbReference type="InterPro" id="IPR032808">
    <property type="entry name" value="DoxX"/>
</dbReference>
<evidence type="ECO:0000256" key="3">
    <source>
        <dbReference type="ARBA" id="ARBA00022989"/>
    </source>
</evidence>
<comment type="subcellular location">
    <subcellularLocation>
        <location evidence="1">Membrane</location>
        <topology evidence="1">Multi-pass membrane protein</topology>
    </subcellularLocation>
</comment>
<dbReference type="AlphaFoldDB" id="A0A0W7X231"/>
<organism evidence="6 7">
    <name type="scientific">Streptomyces silvensis</name>
    <dbReference type="NCBI Taxonomy" id="1765722"/>
    <lineage>
        <taxon>Bacteria</taxon>
        <taxon>Bacillati</taxon>
        <taxon>Actinomycetota</taxon>
        <taxon>Actinomycetes</taxon>
        <taxon>Kitasatosporales</taxon>
        <taxon>Streptomycetaceae</taxon>
        <taxon>Streptomyces</taxon>
    </lineage>
</organism>
<dbReference type="STRING" id="1765722.AT728_22790"/>
<keyword evidence="3 5" id="KW-1133">Transmembrane helix</keyword>
<evidence type="ECO:0000256" key="2">
    <source>
        <dbReference type="ARBA" id="ARBA00022692"/>
    </source>
</evidence>
<proteinExistence type="predicted"/>
<protein>
    <recommendedName>
        <fullName evidence="8">DoxX family protein</fullName>
    </recommendedName>
</protein>
<dbReference type="Proteomes" id="UP000054804">
    <property type="component" value="Unassembled WGS sequence"/>
</dbReference>
<feature type="transmembrane region" description="Helical" evidence="5">
    <location>
        <begin position="55"/>
        <end position="72"/>
    </location>
</feature>
<dbReference type="RefSeq" id="WP_058849142.1">
    <property type="nucleotide sequence ID" value="NZ_LOCL01000036.1"/>
</dbReference>
<feature type="transmembrane region" description="Helical" evidence="5">
    <location>
        <begin position="13"/>
        <end position="35"/>
    </location>
</feature>
<evidence type="ECO:0008006" key="8">
    <source>
        <dbReference type="Google" id="ProtNLM"/>
    </source>
</evidence>
<evidence type="ECO:0000256" key="1">
    <source>
        <dbReference type="ARBA" id="ARBA00004141"/>
    </source>
</evidence>
<evidence type="ECO:0000256" key="5">
    <source>
        <dbReference type="SAM" id="Phobius"/>
    </source>
</evidence>
<keyword evidence="4 5" id="KW-0472">Membrane</keyword>
<gene>
    <name evidence="6" type="ORF">AT728_22790</name>
</gene>
<sequence>MDVVHGDVVHGDVVHGAVAGLLALFYLYGGGLKLARSQEELRPMMAWVDSTPMPAVRAIGAVEVLGAAGLVLPPLTGIAPVLALAAAIGFVVLQIGAISVHVRQGDRQVAMNVVLLLAAAVTAPPAVARL</sequence>
<evidence type="ECO:0000313" key="7">
    <source>
        <dbReference type="Proteomes" id="UP000054804"/>
    </source>
</evidence>
<keyword evidence="7" id="KW-1185">Reference proteome</keyword>
<keyword evidence="2 5" id="KW-0812">Transmembrane</keyword>
<dbReference type="Pfam" id="PF13564">
    <property type="entry name" value="DoxX_2"/>
    <property type="match status" value="1"/>
</dbReference>
<name>A0A0W7X231_9ACTN</name>
<accession>A0A0W7X231</accession>
<dbReference type="EMBL" id="LOCL01000036">
    <property type="protein sequence ID" value="KUF16871.1"/>
    <property type="molecule type" value="Genomic_DNA"/>
</dbReference>
<evidence type="ECO:0000256" key="4">
    <source>
        <dbReference type="ARBA" id="ARBA00023136"/>
    </source>
</evidence>
<feature type="transmembrane region" description="Helical" evidence="5">
    <location>
        <begin position="78"/>
        <end position="102"/>
    </location>
</feature>
<dbReference type="GO" id="GO:0016020">
    <property type="term" value="C:membrane"/>
    <property type="evidence" value="ECO:0007669"/>
    <property type="project" value="UniProtKB-SubCell"/>
</dbReference>
<feature type="transmembrane region" description="Helical" evidence="5">
    <location>
        <begin position="109"/>
        <end position="128"/>
    </location>
</feature>
<comment type="caution">
    <text evidence="6">The sequence shown here is derived from an EMBL/GenBank/DDBJ whole genome shotgun (WGS) entry which is preliminary data.</text>
</comment>